<evidence type="ECO:0000256" key="1">
    <source>
        <dbReference type="ARBA" id="ARBA00004974"/>
    </source>
</evidence>
<dbReference type="InterPro" id="IPR012000">
    <property type="entry name" value="Thiamin_PyroP_enz_cen_dom"/>
</dbReference>
<evidence type="ECO:0000256" key="2">
    <source>
        <dbReference type="ARBA" id="ARBA00005025"/>
    </source>
</evidence>
<evidence type="ECO:0000256" key="7">
    <source>
        <dbReference type="ARBA" id="ARBA00022679"/>
    </source>
</evidence>
<accession>E1R5W6</accession>
<organism evidence="18 19">
    <name type="scientific">Sediminispirochaeta smaragdinae (strain DSM 11293 / JCM 15392 / SEBR 4228)</name>
    <name type="common">Spirochaeta smaragdinae</name>
    <dbReference type="NCBI Taxonomy" id="573413"/>
    <lineage>
        <taxon>Bacteria</taxon>
        <taxon>Pseudomonadati</taxon>
        <taxon>Spirochaetota</taxon>
        <taxon>Spirochaetia</taxon>
        <taxon>Spirochaetales</taxon>
        <taxon>Spirochaetaceae</taxon>
        <taxon>Sediminispirochaeta</taxon>
    </lineage>
</organism>
<dbReference type="UniPathway" id="UPA00047">
    <property type="reaction ID" value="UER00055"/>
</dbReference>
<dbReference type="KEGG" id="ssm:Spirs_1604"/>
<evidence type="ECO:0000256" key="13">
    <source>
        <dbReference type="ARBA" id="ARBA00048670"/>
    </source>
</evidence>
<dbReference type="InterPro" id="IPR000399">
    <property type="entry name" value="TPP-bd_CS"/>
</dbReference>
<name>E1R5W6_SEDSS</name>
<dbReference type="CDD" id="cd07035">
    <property type="entry name" value="TPP_PYR_POX_like"/>
    <property type="match status" value="1"/>
</dbReference>
<dbReference type="Pfam" id="PF02776">
    <property type="entry name" value="TPP_enzyme_N"/>
    <property type="match status" value="1"/>
</dbReference>
<comment type="similarity">
    <text evidence="3 14">Belongs to the TPP enzyme family.</text>
</comment>
<keyword evidence="10 14" id="KW-0460">Magnesium</keyword>
<evidence type="ECO:0000256" key="9">
    <source>
        <dbReference type="ARBA" id="ARBA00022827"/>
    </source>
</evidence>
<feature type="domain" description="Thiamine pyrophosphate enzyme TPP-binding" evidence="16">
    <location>
        <begin position="385"/>
        <end position="532"/>
    </location>
</feature>
<comment type="pathway">
    <text evidence="1 14">Amino-acid biosynthesis; L-isoleucine biosynthesis; L-isoleucine from 2-oxobutanoate: step 1/4.</text>
</comment>
<evidence type="ECO:0000256" key="3">
    <source>
        <dbReference type="ARBA" id="ARBA00007812"/>
    </source>
</evidence>
<dbReference type="InterPro" id="IPR045229">
    <property type="entry name" value="TPP_enz"/>
</dbReference>
<dbReference type="STRING" id="573413.Spirs_1604"/>
<keyword evidence="6" id="KW-0285">Flavoprotein</keyword>
<dbReference type="InterPro" id="IPR039368">
    <property type="entry name" value="AHAS_TPP"/>
</dbReference>
<evidence type="ECO:0000259" key="17">
    <source>
        <dbReference type="Pfam" id="PF02776"/>
    </source>
</evidence>
<dbReference type="FunFam" id="3.40.50.1220:FF:000008">
    <property type="entry name" value="Acetolactate synthase"/>
    <property type="match status" value="1"/>
</dbReference>
<dbReference type="SUPFAM" id="SSF52518">
    <property type="entry name" value="Thiamin diphosphate-binding fold (THDP-binding)"/>
    <property type="match status" value="2"/>
</dbReference>
<dbReference type="GO" id="GO:0003984">
    <property type="term" value="F:acetolactate synthase activity"/>
    <property type="evidence" value="ECO:0007669"/>
    <property type="project" value="UniProtKB-EC"/>
</dbReference>
<keyword evidence="11 14" id="KW-0786">Thiamine pyrophosphate</keyword>
<evidence type="ECO:0000256" key="8">
    <source>
        <dbReference type="ARBA" id="ARBA00022723"/>
    </source>
</evidence>
<evidence type="ECO:0000256" key="10">
    <source>
        <dbReference type="ARBA" id="ARBA00022842"/>
    </source>
</evidence>
<gene>
    <name evidence="18" type="ordered locus">Spirs_1604</name>
</gene>
<sequence length="558" mass="59834">MKGARILVESLLLEGVDTIFAYTGGKVISIFDQLQEFEDRVRLILPRHEQGGAHAADGYARSTGRPGVVIVTSGPGATNTVTGIATAYMDSVPMVVITGQVNLDQIGSDAFQEADVVGITMPITKANFLVRDASEIAYTVKKAFHLATTGRPGPVVIDIPGDVQAQDVPFAYPDTIELRGYKPNMNGHPKQIKSVIGMLKQSRKPLIIAGGGVNLSGATEMVNRLADEKGIPVVCTLMGHGVMPKRSELLLGPIGMHGTLYGNYAVQNADLILALGVRFSDRIVGDGAGFAPKAKLVHVDIDPAEIGKSIKADLPIVGTIQSVLGDLNKADIPVDSEQWIRELVEYRSAHPLVAEDPKNPGGLAPQRLIQLAGEIFPKETIVVTDVGQNQMWAALFFGFSRGRSFLTSGGLGTMGFGLPAAIGAAVGNPDKPVLMISGDGGFQMNLQELATIRRYRLPVKMLVIDNGYLGMVRQWQELLFEKRYAGTVMDDNPDFAALAEVFGIHGRTLWDAKDAQDVLRELAECEGPMLLHAHVSPSANVLPMVPAGKPLEQVVEKI</sequence>
<comment type="cofactor">
    <cofactor evidence="14">
        <name>thiamine diphosphate</name>
        <dbReference type="ChEBI" id="CHEBI:58937"/>
    </cofactor>
    <text evidence="14">Binds 1 thiamine pyrophosphate per subunit.</text>
</comment>
<dbReference type="GO" id="GO:0000287">
    <property type="term" value="F:magnesium ion binding"/>
    <property type="evidence" value="ECO:0007669"/>
    <property type="project" value="UniProtKB-UniRule"/>
</dbReference>
<evidence type="ECO:0000256" key="5">
    <source>
        <dbReference type="ARBA" id="ARBA00022605"/>
    </source>
</evidence>
<evidence type="ECO:0000256" key="11">
    <source>
        <dbReference type="ARBA" id="ARBA00023052"/>
    </source>
</evidence>
<evidence type="ECO:0000256" key="4">
    <source>
        <dbReference type="ARBA" id="ARBA00013145"/>
    </source>
</evidence>
<dbReference type="InterPro" id="IPR011766">
    <property type="entry name" value="TPP_enzyme_TPP-bd"/>
</dbReference>
<dbReference type="InterPro" id="IPR012001">
    <property type="entry name" value="Thiamin_PyroP_enz_TPP-bd_dom"/>
</dbReference>
<reference evidence="18 19" key="1">
    <citation type="journal article" date="2010" name="Stand. Genomic Sci.">
        <title>Complete genome sequence of Spirochaeta smaragdinae type strain (SEBR 4228).</title>
        <authorList>
            <person name="Mavromatis K."/>
            <person name="Yasawong M."/>
            <person name="Chertkov O."/>
            <person name="Lapidus A."/>
            <person name="Lucas S."/>
            <person name="Nolan M."/>
            <person name="Del Rio T.G."/>
            <person name="Tice H."/>
            <person name="Cheng J.F."/>
            <person name="Pitluck S."/>
            <person name="Liolios K."/>
            <person name="Ivanova N."/>
            <person name="Tapia R."/>
            <person name="Han C."/>
            <person name="Bruce D."/>
            <person name="Goodwin L."/>
            <person name="Pati A."/>
            <person name="Chen A."/>
            <person name="Palaniappan K."/>
            <person name="Land M."/>
            <person name="Hauser L."/>
            <person name="Chang Y.J."/>
            <person name="Jeffries C.D."/>
            <person name="Detter J.C."/>
            <person name="Rohde M."/>
            <person name="Brambilla E."/>
            <person name="Spring S."/>
            <person name="Goker M."/>
            <person name="Sikorski J."/>
            <person name="Woyke T."/>
            <person name="Bristow J."/>
            <person name="Eisen J.A."/>
            <person name="Markowitz V."/>
            <person name="Hugenholtz P."/>
            <person name="Klenk H.P."/>
            <person name="Kyrpides N.C."/>
        </authorList>
    </citation>
    <scope>NUCLEOTIDE SEQUENCE [LARGE SCALE GENOMIC DNA]</scope>
    <source>
        <strain evidence="19">DSM 11293 / JCM 15392 / SEBR 4228</strain>
    </source>
</reference>
<keyword evidence="7 14" id="KW-0808">Transferase</keyword>
<evidence type="ECO:0000256" key="6">
    <source>
        <dbReference type="ARBA" id="ARBA00022630"/>
    </source>
</evidence>
<evidence type="ECO:0000256" key="14">
    <source>
        <dbReference type="RuleBase" id="RU003591"/>
    </source>
</evidence>
<keyword evidence="12 14" id="KW-0100">Branched-chain amino acid biosynthesis</keyword>
<dbReference type="eggNOG" id="COG0028">
    <property type="taxonomic scope" value="Bacteria"/>
</dbReference>
<evidence type="ECO:0000259" key="16">
    <source>
        <dbReference type="Pfam" id="PF02775"/>
    </source>
</evidence>
<dbReference type="CDD" id="cd02015">
    <property type="entry name" value="TPP_AHAS"/>
    <property type="match status" value="1"/>
</dbReference>
<dbReference type="Gene3D" id="3.40.50.1220">
    <property type="entry name" value="TPP-binding domain"/>
    <property type="match status" value="1"/>
</dbReference>
<dbReference type="Pfam" id="PF00205">
    <property type="entry name" value="TPP_enzyme_M"/>
    <property type="match status" value="1"/>
</dbReference>
<keyword evidence="8 14" id="KW-0479">Metal-binding</keyword>
<dbReference type="EMBL" id="CP002116">
    <property type="protein sequence ID" value="ADK80731.1"/>
    <property type="molecule type" value="Genomic_DNA"/>
</dbReference>
<evidence type="ECO:0000313" key="18">
    <source>
        <dbReference type="EMBL" id="ADK80731.1"/>
    </source>
</evidence>
<keyword evidence="5 14" id="KW-0028">Amino-acid biosynthesis</keyword>
<dbReference type="InterPro" id="IPR029035">
    <property type="entry name" value="DHS-like_NAD/FAD-binding_dom"/>
</dbReference>
<dbReference type="GO" id="GO:0030976">
    <property type="term" value="F:thiamine pyrophosphate binding"/>
    <property type="evidence" value="ECO:0007669"/>
    <property type="project" value="UniProtKB-UniRule"/>
</dbReference>
<dbReference type="UniPathway" id="UPA00049">
    <property type="reaction ID" value="UER00059"/>
</dbReference>
<dbReference type="FunFam" id="3.40.50.970:FF:000016">
    <property type="entry name" value="Acetolactate synthase"/>
    <property type="match status" value="1"/>
</dbReference>
<keyword evidence="19" id="KW-1185">Reference proteome</keyword>
<dbReference type="PROSITE" id="PS00187">
    <property type="entry name" value="TPP_ENZYMES"/>
    <property type="match status" value="1"/>
</dbReference>
<comment type="pathway">
    <text evidence="2 14">Amino-acid biosynthesis; L-valine biosynthesis; L-valine from pyruvate: step 1/4.</text>
</comment>
<dbReference type="AlphaFoldDB" id="E1R5W6"/>
<keyword evidence="9" id="KW-0274">FAD</keyword>
<dbReference type="SUPFAM" id="SSF52467">
    <property type="entry name" value="DHS-like NAD/FAD-binding domain"/>
    <property type="match status" value="1"/>
</dbReference>
<dbReference type="InterPro" id="IPR029061">
    <property type="entry name" value="THDP-binding"/>
</dbReference>
<dbReference type="EC" id="2.2.1.6" evidence="4 14"/>
<dbReference type="PANTHER" id="PTHR18968">
    <property type="entry name" value="THIAMINE PYROPHOSPHATE ENZYMES"/>
    <property type="match status" value="1"/>
</dbReference>
<dbReference type="Gene3D" id="3.40.50.970">
    <property type="match status" value="2"/>
</dbReference>
<proteinExistence type="inferred from homology"/>
<dbReference type="GO" id="GO:0009097">
    <property type="term" value="P:isoleucine biosynthetic process"/>
    <property type="evidence" value="ECO:0007669"/>
    <property type="project" value="UniProtKB-UniPathway"/>
</dbReference>
<dbReference type="PANTHER" id="PTHR18968:SF13">
    <property type="entry name" value="ACETOLACTATE SYNTHASE CATALYTIC SUBUNIT, MITOCHONDRIAL"/>
    <property type="match status" value="1"/>
</dbReference>
<evidence type="ECO:0000313" key="19">
    <source>
        <dbReference type="Proteomes" id="UP000002318"/>
    </source>
</evidence>
<protein>
    <recommendedName>
        <fullName evidence="4 14">Acetolactate synthase</fullName>
        <ecNumber evidence="4 14">2.2.1.6</ecNumber>
    </recommendedName>
</protein>
<evidence type="ECO:0000259" key="15">
    <source>
        <dbReference type="Pfam" id="PF00205"/>
    </source>
</evidence>
<dbReference type="GO" id="GO:0009099">
    <property type="term" value="P:L-valine biosynthetic process"/>
    <property type="evidence" value="ECO:0007669"/>
    <property type="project" value="UniProtKB-UniPathway"/>
</dbReference>
<dbReference type="Pfam" id="PF02775">
    <property type="entry name" value="TPP_enzyme_C"/>
    <property type="match status" value="1"/>
</dbReference>
<comment type="catalytic activity">
    <reaction evidence="13 14">
        <text>2 pyruvate + H(+) = (2S)-2-acetolactate + CO2</text>
        <dbReference type="Rhea" id="RHEA:25249"/>
        <dbReference type="ChEBI" id="CHEBI:15361"/>
        <dbReference type="ChEBI" id="CHEBI:15378"/>
        <dbReference type="ChEBI" id="CHEBI:16526"/>
        <dbReference type="ChEBI" id="CHEBI:58476"/>
        <dbReference type="EC" id="2.2.1.6"/>
    </reaction>
</comment>
<dbReference type="GO" id="GO:0005948">
    <property type="term" value="C:acetolactate synthase complex"/>
    <property type="evidence" value="ECO:0007669"/>
    <property type="project" value="TreeGrafter"/>
</dbReference>
<evidence type="ECO:0000256" key="12">
    <source>
        <dbReference type="ARBA" id="ARBA00023304"/>
    </source>
</evidence>
<dbReference type="InterPro" id="IPR012846">
    <property type="entry name" value="Acetolactate_synth_lsu"/>
</dbReference>
<comment type="cofactor">
    <cofactor evidence="14">
        <name>Mg(2+)</name>
        <dbReference type="ChEBI" id="CHEBI:18420"/>
    </cofactor>
    <text evidence="14">Binds 1 Mg(2+) ion per subunit.</text>
</comment>
<feature type="domain" description="Thiamine pyrophosphate enzyme N-terminal TPP-binding" evidence="17">
    <location>
        <begin position="1"/>
        <end position="117"/>
    </location>
</feature>
<dbReference type="GO" id="GO:0050660">
    <property type="term" value="F:flavin adenine dinucleotide binding"/>
    <property type="evidence" value="ECO:0007669"/>
    <property type="project" value="InterPro"/>
</dbReference>
<dbReference type="Proteomes" id="UP000002318">
    <property type="component" value="Chromosome"/>
</dbReference>
<feature type="domain" description="Thiamine pyrophosphate enzyme central" evidence="15">
    <location>
        <begin position="192"/>
        <end position="326"/>
    </location>
</feature>
<dbReference type="FunFam" id="3.40.50.970:FF:000007">
    <property type="entry name" value="Acetolactate synthase"/>
    <property type="match status" value="1"/>
</dbReference>
<dbReference type="NCBIfam" id="TIGR00118">
    <property type="entry name" value="acolac_lg"/>
    <property type="match status" value="1"/>
</dbReference>
<dbReference type="HOGENOM" id="CLU_013748_1_2_12"/>